<dbReference type="Proteomes" id="UP000031637">
    <property type="component" value="Chromosome"/>
</dbReference>
<protein>
    <submittedName>
        <fullName evidence="2">ABC-type phosphate/phosphonate transport system, periplasmic component</fullName>
    </submittedName>
</protein>
<dbReference type="KEGG" id="shd:SUTH_01832"/>
<dbReference type="PANTHER" id="PTHR35841">
    <property type="entry name" value="PHOSPHONATES-BINDING PERIPLASMIC PROTEIN"/>
    <property type="match status" value="1"/>
</dbReference>
<feature type="signal peptide" evidence="1">
    <location>
        <begin position="1"/>
        <end position="23"/>
    </location>
</feature>
<dbReference type="AlphaFoldDB" id="W0SEG1"/>
<dbReference type="HOGENOM" id="CLU_051472_7_0_4"/>
<reference evidence="2 3" key="1">
    <citation type="journal article" date="2014" name="Syst. Appl. Microbiol.">
        <title>Complete genomes of freshwater sulfur oxidizers Sulfuricella denitrificans skB26 and Sulfuritalea hydrogenivorans sk43H: genetic insights into the sulfur oxidation pathway of betaproteobacteria.</title>
        <authorList>
            <person name="Watanabe T."/>
            <person name="Kojima H."/>
            <person name="Fukui M."/>
        </authorList>
    </citation>
    <scope>NUCLEOTIDE SEQUENCE [LARGE SCALE GENOMIC DNA]</scope>
    <source>
        <strain evidence="2">DSM22779</strain>
    </source>
</reference>
<sequence>MNVLRNAAVRFLVLCVVAGAAIAAEPGKASYSLAVVPQFRAEEIHRDWSPVLARLRVATGASFSLRIAADIPKFEESVLAGEPDFAYMNPYHQVMARRAQGYIPLLRDSTPLKGMLMVRTDDPIKSARELDGKEVAFPAPNAFGASLWIRALLAEREKIRIVPVYVKTHANAFRHVATGKAAAAGGIAATLAEEPEELRAALRVLLETPDVAPHPLSAHPRVPEAIRRVVVETLLAMTRDAGGQSLLKDIQLPSPVRADHARDYQPLEKYGLEKYVVRSAKP</sequence>
<dbReference type="Gene3D" id="3.40.190.10">
    <property type="entry name" value="Periplasmic binding protein-like II"/>
    <property type="match status" value="2"/>
</dbReference>
<evidence type="ECO:0000313" key="3">
    <source>
        <dbReference type="Proteomes" id="UP000031637"/>
    </source>
</evidence>
<keyword evidence="1" id="KW-0732">Signal</keyword>
<organism evidence="2 3">
    <name type="scientific">Sulfuritalea hydrogenivorans sk43H</name>
    <dbReference type="NCBI Taxonomy" id="1223802"/>
    <lineage>
        <taxon>Bacteria</taxon>
        <taxon>Pseudomonadati</taxon>
        <taxon>Pseudomonadota</taxon>
        <taxon>Betaproteobacteria</taxon>
        <taxon>Nitrosomonadales</taxon>
        <taxon>Sterolibacteriaceae</taxon>
        <taxon>Sulfuritalea</taxon>
    </lineage>
</organism>
<proteinExistence type="predicted"/>
<feature type="chain" id="PRO_5004794907" evidence="1">
    <location>
        <begin position="24"/>
        <end position="282"/>
    </location>
</feature>
<dbReference type="PANTHER" id="PTHR35841:SF1">
    <property type="entry name" value="PHOSPHONATES-BINDING PERIPLASMIC PROTEIN"/>
    <property type="match status" value="1"/>
</dbReference>
<evidence type="ECO:0000256" key="1">
    <source>
        <dbReference type="SAM" id="SignalP"/>
    </source>
</evidence>
<dbReference type="EMBL" id="AP012547">
    <property type="protein sequence ID" value="BAO29624.1"/>
    <property type="molecule type" value="Genomic_DNA"/>
</dbReference>
<keyword evidence="3" id="KW-1185">Reference proteome</keyword>
<dbReference type="Pfam" id="PF12974">
    <property type="entry name" value="Phosphonate-bd"/>
    <property type="match status" value="1"/>
</dbReference>
<dbReference type="OrthoDB" id="5343002at2"/>
<evidence type="ECO:0000313" key="2">
    <source>
        <dbReference type="EMBL" id="BAO29624.1"/>
    </source>
</evidence>
<gene>
    <name evidence="2" type="ORF">SUTH_01832</name>
</gene>
<dbReference type="STRING" id="1223802.SUTH_01832"/>
<accession>W0SEG1</accession>
<dbReference type="SUPFAM" id="SSF53850">
    <property type="entry name" value="Periplasmic binding protein-like II"/>
    <property type="match status" value="1"/>
</dbReference>
<dbReference type="RefSeq" id="WP_052473472.1">
    <property type="nucleotide sequence ID" value="NZ_AP012547.1"/>
</dbReference>
<name>W0SEG1_9PROT</name>